<name>A0ABT8K459_9MICC</name>
<dbReference type="RefSeq" id="WP_301227635.1">
    <property type="nucleotide sequence ID" value="NZ_JAROCG010000001.1"/>
</dbReference>
<keyword evidence="2" id="KW-1185">Reference proteome</keyword>
<proteinExistence type="predicted"/>
<protein>
    <submittedName>
        <fullName evidence="1">Uncharacterized protein</fullName>
    </submittedName>
</protein>
<evidence type="ECO:0000313" key="1">
    <source>
        <dbReference type="EMBL" id="MDN4611581.1"/>
    </source>
</evidence>
<dbReference type="Proteomes" id="UP001174209">
    <property type="component" value="Unassembled WGS sequence"/>
</dbReference>
<organism evidence="1 2">
    <name type="scientific">Arthrobacter burdickii</name>
    <dbReference type="NCBI Taxonomy" id="3035920"/>
    <lineage>
        <taxon>Bacteria</taxon>
        <taxon>Bacillati</taxon>
        <taxon>Actinomycetota</taxon>
        <taxon>Actinomycetes</taxon>
        <taxon>Micrococcales</taxon>
        <taxon>Micrococcaceae</taxon>
        <taxon>Arthrobacter</taxon>
    </lineage>
</organism>
<reference evidence="1" key="1">
    <citation type="submission" date="2023-06" db="EMBL/GenBank/DDBJ databases">
        <title>MT1 and MT2 Draft Genomes of Novel Species.</title>
        <authorList>
            <person name="Venkateswaran K."/>
        </authorList>
    </citation>
    <scope>NUCLEOTIDE SEQUENCE</scope>
    <source>
        <strain evidence="1">IIF3SC-B10</strain>
    </source>
</reference>
<evidence type="ECO:0000313" key="2">
    <source>
        <dbReference type="Proteomes" id="UP001174209"/>
    </source>
</evidence>
<dbReference type="EMBL" id="JAROCG010000001">
    <property type="protein sequence ID" value="MDN4611581.1"/>
    <property type="molecule type" value="Genomic_DNA"/>
</dbReference>
<sequence>MIDAGSPWCMEGHSVLLGQDITPVLESWSARPSVGAEGFTLTLQVAGQIKPFDVFLTASEAKTLAAFINAASNDSVRQHLTTR</sequence>
<gene>
    <name evidence="1" type="ORF">P5G52_11985</name>
</gene>
<comment type="caution">
    <text evidence="1">The sequence shown here is derived from an EMBL/GenBank/DDBJ whole genome shotgun (WGS) entry which is preliminary data.</text>
</comment>
<accession>A0ABT8K459</accession>